<dbReference type="InterPro" id="IPR002933">
    <property type="entry name" value="Peptidase_M20"/>
</dbReference>
<dbReference type="Gene3D" id="3.40.630.10">
    <property type="entry name" value="Zn peptidases"/>
    <property type="match status" value="1"/>
</dbReference>
<dbReference type="Gene3D" id="3.30.70.360">
    <property type="match status" value="1"/>
</dbReference>
<evidence type="ECO:0000313" key="5">
    <source>
        <dbReference type="Proteomes" id="UP000322225"/>
    </source>
</evidence>
<dbReference type="InterPro" id="IPR011650">
    <property type="entry name" value="Peptidase_M20_dimer"/>
</dbReference>
<dbReference type="InterPro" id="IPR036264">
    <property type="entry name" value="Bact_exopeptidase_dim_dom"/>
</dbReference>
<proteinExistence type="inferred from homology"/>
<dbReference type="SUPFAM" id="SSF53187">
    <property type="entry name" value="Zn-dependent exopeptidases"/>
    <property type="match status" value="1"/>
</dbReference>
<dbReference type="Pfam" id="PF01546">
    <property type="entry name" value="Peptidase_M20"/>
    <property type="match status" value="1"/>
</dbReference>
<dbReference type="PANTHER" id="PTHR30575:SF0">
    <property type="entry name" value="XAA-ARG DIPEPTIDASE"/>
    <property type="match status" value="1"/>
</dbReference>
<dbReference type="PIRSF" id="PIRSF037226">
    <property type="entry name" value="Amidohydrolase_ACY1L2_prd"/>
    <property type="match status" value="1"/>
</dbReference>
<dbReference type="GO" id="GO:0016805">
    <property type="term" value="F:dipeptidase activity"/>
    <property type="evidence" value="ECO:0007669"/>
    <property type="project" value="InterPro"/>
</dbReference>
<protein>
    <recommendedName>
        <fullName evidence="2">Peptidase M20 domain-containing protein 2</fullName>
    </recommendedName>
</protein>
<sequence length="432" mass="46036">MTAHRYPDLSDGEPCGFCGHATALPGQAPPPRKAVFNADARKTVQNEINALVPELTEISHYIHENPEIMYKEFKAHTKLTNYLTEKGLEVQQYEDIPTAFRVEYTHGNGGRVFGFNSEYDALPAIGHACGHNLIAVAGVAAFLGVRQAMIEQDIPGKVVLLGTPAEEGGAGKVKLINAGAYKDIGACMMIHPGRGPAKYGGVGPSLAVQRIFVEYFGKSSHAAAAPWEGVNALDAATIAYASVSGLTSRVHGVITEGGGTAANVIPAYTLLSYAVRGPSAKDVDTVREKMIGCFEGAAKSTGCTVKVRAETMVTELRNDKPLADEYASTMSDLFRIPVTVGYDQAANIGASTDFGNVTHELPSCHPMYGIPTPDGRANHTPEFTAIAKGEIAHEETFKGSIAMACVGLRFLGDPEFAEKVTKYWKEDMGKAA</sequence>
<dbReference type="RefSeq" id="XP_065823264.1">
    <property type="nucleotide sequence ID" value="XM_065967192.1"/>
</dbReference>
<dbReference type="FunFam" id="3.30.70.360:FF:000004">
    <property type="entry name" value="Peptidase M20 domain-containing protein 2"/>
    <property type="match status" value="1"/>
</dbReference>
<accession>A0AAJ8LI66</accession>
<dbReference type="GeneID" id="43590235"/>
<evidence type="ECO:0000256" key="2">
    <source>
        <dbReference type="PIRNR" id="PIRNR037226"/>
    </source>
</evidence>
<keyword evidence="5" id="KW-1185">Reference proteome</keyword>
<dbReference type="NCBIfam" id="TIGR01891">
    <property type="entry name" value="amidohydrolases"/>
    <property type="match status" value="1"/>
</dbReference>
<evidence type="ECO:0000259" key="3">
    <source>
        <dbReference type="Pfam" id="PF07687"/>
    </source>
</evidence>
<reference evidence="4" key="1">
    <citation type="submission" date="2017-08" db="EMBL/GenBank/DDBJ databases">
        <authorList>
            <person name="Cuomo C."/>
            <person name="Billmyre B."/>
            <person name="Heitman J."/>
        </authorList>
    </citation>
    <scope>NUCLEOTIDE SEQUENCE</scope>
    <source>
        <strain evidence="4">CBS 12478</strain>
    </source>
</reference>
<feature type="domain" description="Peptidase M20 dimerisation" evidence="3">
    <location>
        <begin position="215"/>
        <end position="297"/>
    </location>
</feature>
<comment type="similarity">
    <text evidence="1 2">Belongs to the peptidase M20A family.</text>
</comment>
<gene>
    <name evidence="4" type="ORF">CI109_102739</name>
</gene>
<dbReference type="CDD" id="cd05672">
    <property type="entry name" value="M20_ACY1L2-like"/>
    <property type="match status" value="1"/>
</dbReference>
<dbReference type="InterPro" id="IPR052030">
    <property type="entry name" value="Peptidase_M20/M20A_hydrolases"/>
</dbReference>
<dbReference type="SUPFAM" id="SSF55031">
    <property type="entry name" value="Bacterial exopeptidase dimerisation domain"/>
    <property type="match status" value="1"/>
</dbReference>
<dbReference type="KEGG" id="ksn:43590235"/>
<dbReference type="EMBL" id="CP144055">
    <property type="protein sequence ID" value="WWD18289.1"/>
    <property type="molecule type" value="Genomic_DNA"/>
</dbReference>
<dbReference type="Proteomes" id="UP000322225">
    <property type="component" value="Chromosome 5"/>
</dbReference>
<dbReference type="PANTHER" id="PTHR30575">
    <property type="entry name" value="PEPTIDASE M20"/>
    <property type="match status" value="1"/>
</dbReference>
<dbReference type="AlphaFoldDB" id="A0AAJ8LI66"/>
<name>A0AAJ8LI66_9TREE</name>
<reference evidence="4" key="2">
    <citation type="submission" date="2024-01" db="EMBL/GenBank/DDBJ databases">
        <title>Comparative genomics of Cryptococcus and Kwoniella reveals pathogenesis evolution and contrasting modes of karyotype evolution via chromosome fusion or intercentromeric recombination.</title>
        <authorList>
            <person name="Coelho M.A."/>
            <person name="David-Palma M."/>
            <person name="Shea T."/>
            <person name="Bowers K."/>
            <person name="McGinley-Smith S."/>
            <person name="Mohammad A.W."/>
            <person name="Gnirke A."/>
            <person name="Yurkov A.M."/>
            <person name="Nowrousian M."/>
            <person name="Sun S."/>
            <person name="Cuomo C.A."/>
            <person name="Heitman J."/>
        </authorList>
    </citation>
    <scope>NUCLEOTIDE SEQUENCE</scope>
    <source>
        <strain evidence="4">CBS 12478</strain>
    </source>
</reference>
<evidence type="ECO:0000256" key="1">
    <source>
        <dbReference type="ARBA" id="ARBA00006247"/>
    </source>
</evidence>
<dbReference type="Pfam" id="PF07687">
    <property type="entry name" value="M20_dimer"/>
    <property type="match status" value="1"/>
</dbReference>
<dbReference type="InterPro" id="IPR017144">
    <property type="entry name" value="Xaa-Arg_dipeptidase"/>
</dbReference>
<organism evidence="4 5">
    <name type="scientific">Kwoniella shandongensis</name>
    <dbReference type="NCBI Taxonomy" id="1734106"/>
    <lineage>
        <taxon>Eukaryota</taxon>
        <taxon>Fungi</taxon>
        <taxon>Dikarya</taxon>
        <taxon>Basidiomycota</taxon>
        <taxon>Agaricomycotina</taxon>
        <taxon>Tremellomycetes</taxon>
        <taxon>Tremellales</taxon>
        <taxon>Cryptococcaceae</taxon>
        <taxon>Kwoniella</taxon>
    </lineage>
</organism>
<evidence type="ECO:0000313" key="4">
    <source>
        <dbReference type="EMBL" id="WWD18289.1"/>
    </source>
</evidence>
<dbReference type="InterPro" id="IPR017439">
    <property type="entry name" value="Amidohydrolase"/>
</dbReference>